<dbReference type="InterPro" id="IPR000189">
    <property type="entry name" value="Transglyc_AS"/>
</dbReference>
<dbReference type="Pfam" id="PF01464">
    <property type="entry name" value="SLT"/>
    <property type="match status" value="1"/>
</dbReference>
<reference evidence="3 4" key="1">
    <citation type="submission" date="2018-09" db="EMBL/GenBank/DDBJ databases">
        <title>Metagenome Assembled Genomes from an Advanced Water Purification Facility.</title>
        <authorList>
            <person name="Stamps B.W."/>
            <person name="Spear J.R."/>
        </authorList>
    </citation>
    <scope>NUCLEOTIDE SEQUENCE [LARGE SCALE GENOMIC DNA]</scope>
    <source>
        <strain evidence="3">Bin_42_2</strain>
    </source>
</reference>
<protein>
    <submittedName>
        <fullName evidence="3">Lytic transglycosylase domain-containing protein</fullName>
    </submittedName>
</protein>
<dbReference type="AlphaFoldDB" id="A0A5C7WN31"/>
<comment type="caution">
    <text evidence="3">The sequence shown here is derived from an EMBL/GenBank/DDBJ whole genome shotgun (WGS) entry which is preliminary data.</text>
</comment>
<organism evidence="3 4">
    <name type="scientific">Methylophilus methylotrophus</name>
    <name type="common">Bacterium W3A1</name>
    <dbReference type="NCBI Taxonomy" id="17"/>
    <lineage>
        <taxon>Bacteria</taxon>
        <taxon>Pseudomonadati</taxon>
        <taxon>Pseudomonadota</taxon>
        <taxon>Betaproteobacteria</taxon>
        <taxon>Nitrosomonadales</taxon>
        <taxon>Methylophilaceae</taxon>
        <taxon>Methylophilus</taxon>
    </lineage>
</organism>
<accession>A0A5C7WN31</accession>
<dbReference type="GO" id="GO:0008933">
    <property type="term" value="F:peptidoglycan lytic transglycosylase activity"/>
    <property type="evidence" value="ECO:0007669"/>
    <property type="project" value="InterPro"/>
</dbReference>
<evidence type="ECO:0000313" key="3">
    <source>
        <dbReference type="EMBL" id="TXI38253.1"/>
    </source>
</evidence>
<dbReference type="Proteomes" id="UP000321374">
    <property type="component" value="Unassembled WGS sequence"/>
</dbReference>
<dbReference type="GO" id="GO:0016020">
    <property type="term" value="C:membrane"/>
    <property type="evidence" value="ECO:0007669"/>
    <property type="project" value="InterPro"/>
</dbReference>
<evidence type="ECO:0000313" key="4">
    <source>
        <dbReference type="Proteomes" id="UP000321374"/>
    </source>
</evidence>
<proteinExistence type="inferred from homology"/>
<dbReference type="InterPro" id="IPR023346">
    <property type="entry name" value="Lysozyme-like_dom_sf"/>
</dbReference>
<dbReference type="Gene3D" id="1.10.530.10">
    <property type="match status" value="1"/>
</dbReference>
<sequence length="253" mass="28079">MATLRQTDKQRLKCISPAVLALSHAHARILPIMFSTCPRLNQSLFAACWLSLILVCQQNMAHAGVTDEHEILAGNIVLDNTDASEIVIRNTDIEAIPTEELTTASHTKPVRWQAGKLPYQSEVQAAAEVTQLEPALIHAVIATESGYNPRAVSRKGAFGLMQVMPATAKTMTTVPVRQWSVPQQILWGSRYLKRMVDMFEGDVTLALAAYNAGPAAVKAHQHSIPPFTETRQYVPRVLRYYQNFKARSPQVNH</sequence>
<evidence type="ECO:0000259" key="2">
    <source>
        <dbReference type="Pfam" id="PF01464"/>
    </source>
</evidence>
<dbReference type="InterPro" id="IPR008258">
    <property type="entry name" value="Transglycosylase_SLT_dom_1"/>
</dbReference>
<dbReference type="GO" id="GO:0000270">
    <property type="term" value="P:peptidoglycan metabolic process"/>
    <property type="evidence" value="ECO:0007669"/>
    <property type="project" value="InterPro"/>
</dbReference>
<dbReference type="PANTHER" id="PTHR37423">
    <property type="entry name" value="SOLUBLE LYTIC MUREIN TRANSGLYCOSYLASE-RELATED"/>
    <property type="match status" value="1"/>
</dbReference>
<dbReference type="SUPFAM" id="SSF53955">
    <property type="entry name" value="Lysozyme-like"/>
    <property type="match status" value="1"/>
</dbReference>
<dbReference type="EMBL" id="SSGG01000026">
    <property type="protein sequence ID" value="TXI38253.1"/>
    <property type="molecule type" value="Genomic_DNA"/>
</dbReference>
<name>A0A5C7WN31_METME</name>
<gene>
    <name evidence="3" type="ORF">E6Q51_01500</name>
</gene>
<dbReference type="PANTHER" id="PTHR37423:SF2">
    <property type="entry name" value="MEMBRANE-BOUND LYTIC MUREIN TRANSGLYCOSYLASE C"/>
    <property type="match status" value="1"/>
</dbReference>
<dbReference type="PROSITE" id="PS00922">
    <property type="entry name" value="TRANSGLYCOSYLASE"/>
    <property type="match status" value="1"/>
</dbReference>
<dbReference type="STRING" id="1122236.GCA_000378225_01324"/>
<comment type="similarity">
    <text evidence="1">Belongs to the transglycosylase Slt family.</text>
</comment>
<feature type="domain" description="Transglycosylase SLT" evidence="2">
    <location>
        <begin position="123"/>
        <end position="220"/>
    </location>
</feature>
<evidence type="ECO:0000256" key="1">
    <source>
        <dbReference type="ARBA" id="ARBA00007734"/>
    </source>
</evidence>
<dbReference type="CDD" id="cd00254">
    <property type="entry name" value="LT-like"/>
    <property type="match status" value="1"/>
</dbReference>